<dbReference type="PANTHER" id="PTHR42713">
    <property type="entry name" value="HISTIDINE KINASE-RELATED"/>
    <property type="match status" value="1"/>
</dbReference>
<keyword evidence="3 8" id="KW-0597">Phosphoprotein</keyword>
<dbReference type="SMART" id="SM00342">
    <property type="entry name" value="HTH_ARAC"/>
    <property type="match status" value="1"/>
</dbReference>
<accession>A0A1T4MVI7</accession>
<keyword evidence="12" id="KW-1185">Reference proteome</keyword>
<dbReference type="PROSITE" id="PS01124">
    <property type="entry name" value="HTH_ARAC_FAMILY_2"/>
    <property type="match status" value="1"/>
</dbReference>
<dbReference type="RefSeq" id="WP_159443896.1">
    <property type="nucleotide sequence ID" value="NZ_FUWO01000014.1"/>
</dbReference>
<evidence type="ECO:0000256" key="7">
    <source>
        <dbReference type="ARBA" id="ARBA00023163"/>
    </source>
</evidence>
<gene>
    <name evidence="11" type="ORF">SAMN02746011_01560</name>
</gene>
<evidence type="ECO:0000256" key="4">
    <source>
        <dbReference type="ARBA" id="ARBA00023012"/>
    </source>
</evidence>
<dbReference type="InterPro" id="IPR001789">
    <property type="entry name" value="Sig_transdc_resp-reg_receiver"/>
</dbReference>
<dbReference type="GO" id="GO:0043565">
    <property type="term" value="F:sequence-specific DNA binding"/>
    <property type="evidence" value="ECO:0007669"/>
    <property type="project" value="InterPro"/>
</dbReference>
<dbReference type="GO" id="GO:0005737">
    <property type="term" value="C:cytoplasm"/>
    <property type="evidence" value="ECO:0007669"/>
    <property type="project" value="UniProtKB-SubCell"/>
</dbReference>
<dbReference type="InterPro" id="IPR011006">
    <property type="entry name" value="CheY-like_superfamily"/>
</dbReference>
<evidence type="ECO:0000256" key="1">
    <source>
        <dbReference type="ARBA" id="ARBA00004496"/>
    </source>
</evidence>
<comment type="subcellular location">
    <subcellularLocation>
        <location evidence="1">Cytoplasm</location>
    </subcellularLocation>
</comment>
<feature type="modified residue" description="4-aspartylphosphate" evidence="8">
    <location>
        <position position="55"/>
    </location>
</feature>
<dbReference type="InterPro" id="IPR020449">
    <property type="entry name" value="Tscrpt_reg_AraC-type_HTH"/>
</dbReference>
<proteinExistence type="predicted"/>
<evidence type="ECO:0000313" key="12">
    <source>
        <dbReference type="Proteomes" id="UP000189941"/>
    </source>
</evidence>
<dbReference type="AlphaFoldDB" id="A0A1T4MVI7"/>
<dbReference type="EMBL" id="FUWO01000014">
    <property type="protein sequence ID" value="SJZ70864.1"/>
    <property type="molecule type" value="Genomic_DNA"/>
</dbReference>
<feature type="domain" description="Response regulatory" evidence="10">
    <location>
        <begin position="3"/>
        <end position="120"/>
    </location>
</feature>
<keyword evidence="6" id="KW-0238">DNA-binding</keyword>
<keyword evidence="2" id="KW-0963">Cytoplasm</keyword>
<evidence type="ECO:0000256" key="3">
    <source>
        <dbReference type="ARBA" id="ARBA00022553"/>
    </source>
</evidence>
<dbReference type="STRING" id="1121925.SAMN02746011_01560"/>
<evidence type="ECO:0000256" key="8">
    <source>
        <dbReference type="PROSITE-ProRule" id="PRU00169"/>
    </source>
</evidence>
<dbReference type="Gene3D" id="1.10.10.60">
    <property type="entry name" value="Homeodomain-like"/>
    <property type="match status" value="2"/>
</dbReference>
<protein>
    <submittedName>
        <fullName evidence="11">Two-component system, response regulator YesN</fullName>
    </submittedName>
</protein>
<keyword evidence="5" id="KW-0805">Transcription regulation</keyword>
<evidence type="ECO:0000256" key="5">
    <source>
        <dbReference type="ARBA" id="ARBA00023015"/>
    </source>
</evidence>
<dbReference type="InterPro" id="IPR018060">
    <property type="entry name" value="HTH_AraC"/>
</dbReference>
<dbReference type="SUPFAM" id="SSF46689">
    <property type="entry name" value="Homeodomain-like"/>
    <property type="match status" value="2"/>
</dbReference>
<dbReference type="GO" id="GO:0000160">
    <property type="term" value="P:phosphorelay signal transduction system"/>
    <property type="evidence" value="ECO:0007669"/>
    <property type="project" value="UniProtKB-KW"/>
</dbReference>
<dbReference type="Proteomes" id="UP000189941">
    <property type="component" value="Unassembled WGS sequence"/>
</dbReference>
<evidence type="ECO:0000259" key="9">
    <source>
        <dbReference type="PROSITE" id="PS01124"/>
    </source>
</evidence>
<dbReference type="SUPFAM" id="SSF52172">
    <property type="entry name" value="CheY-like"/>
    <property type="match status" value="1"/>
</dbReference>
<dbReference type="InterPro" id="IPR051552">
    <property type="entry name" value="HptR"/>
</dbReference>
<dbReference type="PRINTS" id="PR00032">
    <property type="entry name" value="HTHARAC"/>
</dbReference>
<dbReference type="CDD" id="cd17536">
    <property type="entry name" value="REC_YesN-like"/>
    <property type="match status" value="1"/>
</dbReference>
<dbReference type="OrthoDB" id="9813413at2"/>
<dbReference type="Pfam" id="PF12833">
    <property type="entry name" value="HTH_18"/>
    <property type="match status" value="1"/>
</dbReference>
<dbReference type="InterPro" id="IPR009057">
    <property type="entry name" value="Homeodomain-like_sf"/>
</dbReference>
<feature type="domain" description="HTH araC/xylS-type" evidence="9">
    <location>
        <begin position="368"/>
        <end position="466"/>
    </location>
</feature>
<dbReference type="Gene3D" id="3.40.50.2300">
    <property type="match status" value="1"/>
</dbReference>
<evidence type="ECO:0000259" key="10">
    <source>
        <dbReference type="PROSITE" id="PS50110"/>
    </source>
</evidence>
<dbReference type="PROSITE" id="PS50110">
    <property type="entry name" value="RESPONSE_REGULATORY"/>
    <property type="match status" value="1"/>
</dbReference>
<name>A0A1T4MVI7_9LACT</name>
<dbReference type="SMART" id="SM00448">
    <property type="entry name" value="REC"/>
    <property type="match status" value="1"/>
</dbReference>
<evidence type="ECO:0000313" key="11">
    <source>
        <dbReference type="EMBL" id="SJZ70864.1"/>
    </source>
</evidence>
<organism evidence="11 12">
    <name type="scientific">Globicatella sulfidifaciens DSM 15739</name>
    <dbReference type="NCBI Taxonomy" id="1121925"/>
    <lineage>
        <taxon>Bacteria</taxon>
        <taxon>Bacillati</taxon>
        <taxon>Bacillota</taxon>
        <taxon>Bacilli</taxon>
        <taxon>Lactobacillales</taxon>
        <taxon>Aerococcaceae</taxon>
        <taxon>Globicatella</taxon>
    </lineage>
</organism>
<dbReference type="PANTHER" id="PTHR42713:SF3">
    <property type="entry name" value="TRANSCRIPTIONAL REGULATORY PROTEIN HPTR"/>
    <property type="match status" value="1"/>
</dbReference>
<keyword evidence="4" id="KW-0902">Two-component regulatory system</keyword>
<dbReference type="GO" id="GO:0003700">
    <property type="term" value="F:DNA-binding transcription factor activity"/>
    <property type="evidence" value="ECO:0007669"/>
    <property type="project" value="InterPro"/>
</dbReference>
<evidence type="ECO:0000256" key="2">
    <source>
        <dbReference type="ARBA" id="ARBA00022490"/>
    </source>
</evidence>
<reference evidence="12" key="1">
    <citation type="submission" date="2017-02" db="EMBL/GenBank/DDBJ databases">
        <authorList>
            <person name="Varghese N."/>
            <person name="Submissions S."/>
        </authorList>
    </citation>
    <scope>NUCLEOTIDE SEQUENCE [LARGE SCALE GENOMIC DNA]</scope>
    <source>
        <strain evidence="12">DSM 15739</strain>
    </source>
</reference>
<evidence type="ECO:0000256" key="6">
    <source>
        <dbReference type="ARBA" id="ARBA00023125"/>
    </source>
</evidence>
<keyword evidence="7" id="KW-0804">Transcription</keyword>
<dbReference type="Pfam" id="PF00072">
    <property type="entry name" value="Response_reg"/>
    <property type="match status" value="1"/>
</dbReference>
<sequence>MKTILIVDDEKITREGISQLIDWQQYGFKVIGLAENGKVGLEMTRKLLPDLIITDIKMPEMTGLEMIEILRQENIRSEFIILSGYSDFEYAKKAIKTGVISYILKPIDEDELIESLKKYNERFQHTNINLKTLLINKLFGPDDTGLEQYSQINFCWVIEGDSNDIKQRLDNLQIEYIELEYLKKVLFVLLAKEMTDDFSSLFINIFTGDGSVISTGWQPAETSLNDVLPKLMDLNKQRYLFDNSLIWPEGLKRFRNSVDAKEDSIDDYIDEILNPPFADKTNIKYSNRIKSLAFNKDEAINFILFDFHQIRTQIQQTLNIGLIDYHFEMKNELYETKELSEAVKILNIYMKKYQDQIAREFGSKSAIHQIIQYIDTNYADEMTLKSIAEQFGYNRSYLGKKIKEETKKSFNRYLEDKRMEQAIKLLIATNLPIYEISNQIGYKNEEYFYKIFKEHFFVSPTEYRKNRIQGGNQ</sequence>